<sequence>MNVLQMEYRGYRNLQEGGFSPSDGINVIYGKNANGKTNLLEAMWLFTGGRSFRGSRDSDLCAIGGDSAQLCMRFFSEDREQKAEITVRSGRRSAVLNGVEKRSASALVGKFCAVIFSPDHLSLVKEGPVFRRNFLDGALCQLRPAYARLLGQYNRTLSQRNALLKDIPRHGELMDTLEIWDDRLAALGASIMAERLAYTEKISGFASGVYAEISQEEQPLSVSYQTQIQADPGVQAQDLARLLFERLSKSHRADVAAGFTTIGPHRDDLELELGGKSARVFGSQGQQRSVVLSLKLAEAQMISDRTGERPVIFLDDVMSELDAQRQDYLLNRLEEKQVFITCCDPDSVKRLRSGRLFEMKDGVLHAAD</sequence>
<feature type="binding site" evidence="12">
    <location>
        <begin position="30"/>
        <end position="37"/>
    </location>
    <ligand>
        <name>ATP</name>
        <dbReference type="ChEBI" id="CHEBI:30616"/>
    </ligand>
</feature>
<evidence type="ECO:0000256" key="6">
    <source>
        <dbReference type="ARBA" id="ARBA00022741"/>
    </source>
</evidence>
<dbReference type="PROSITE" id="PS00617">
    <property type="entry name" value="RECF_1"/>
    <property type="match status" value="1"/>
</dbReference>
<dbReference type="InterPro" id="IPR042174">
    <property type="entry name" value="RecF_2"/>
</dbReference>
<dbReference type="InterPro" id="IPR018078">
    <property type="entry name" value="DNA-binding_RecF_CS"/>
</dbReference>
<reference evidence="15" key="1">
    <citation type="submission" date="2020-10" db="EMBL/GenBank/DDBJ databases">
        <authorList>
            <person name="Gilroy R."/>
        </authorList>
    </citation>
    <scope>NUCLEOTIDE SEQUENCE</scope>
    <source>
        <strain evidence="15">ChiSjej1B19-7085</strain>
    </source>
</reference>
<evidence type="ECO:0000256" key="12">
    <source>
        <dbReference type="HAMAP-Rule" id="MF_00365"/>
    </source>
</evidence>
<keyword evidence="4 12" id="KW-0963">Cytoplasm</keyword>
<reference evidence="15" key="2">
    <citation type="journal article" date="2021" name="PeerJ">
        <title>Extensive microbial diversity within the chicken gut microbiome revealed by metagenomics and culture.</title>
        <authorList>
            <person name="Gilroy R."/>
            <person name="Ravi A."/>
            <person name="Getino M."/>
            <person name="Pursley I."/>
            <person name="Horton D.L."/>
            <person name="Alikhan N.F."/>
            <person name="Baker D."/>
            <person name="Gharbi K."/>
            <person name="Hall N."/>
            <person name="Watson M."/>
            <person name="Adriaenssens E.M."/>
            <person name="Foster-Nyarko E."/>
            <person name="Jarju S."/>
            <person name="Secka A."/>
            <person name="Antonio M."/>
            <person name="Oren A."/>
            <person name="Chaudhuri R.R."/>
            <person name="La Ragione R."/>
            <person name="Hildebrand F."/>
            <person name="Pallen M.J."/>
        </authorList>
    </citation>
    <scope>NUCLEOTIDE SEQUENCE</scope>
    <source>
        <strain evidence="15">ChiSjej1B19-7085</strain>
    </source>
</reference>
<evidence type="ECO:0000256" key="7">
    <source>
        <dbReference type="ARBA" id="ARBA00022763"/>
    </source>
</evidence>
<gene>
    <name evidence="12 15" type="primary">recF</name>
    <name evidence="15" type="ORF">IAA54_05715</name>
</gene>
<evidence type="ECO:0000256" key="10">
    <source>
        <dbReference type="ARBA" id="ARBA00023204"/>
    </source>
</evidence>
<dbReference type="PROSITE" id="PS00618">
    <property type="entry name" value="RECF_2"/>
    <property type="match status" value="1"/>
</dbReference>
<comment type="caution">
    <text evidence="15">The sequence shown here is derived from an EMBL/GenBank/DDBJ whole genome shotgun (WGS) entry which is preliminary data.</text>
</comment>
<keyword evidence="8 12" id="KW-0067">ATP-binding</keyword>
<organism evidence="15 16">
    <name type="scientific">Candidatus Gallacutalibacter pullicola</name>
    <dbReference type="NCBI Taxonomy" id="2840830"/>
    <lineage>
        <taxon>Bacteria</taxon>
        <taxon>Bacillati</taxon>
        <taxon>Bacillota</taxon>
        <taxon>Clostridia</taxon>
        <taxon>Eubacteriales</taxon>
        <taxon>Candidatus Gallacutalibacter</taxon>
    </lineage>
</organism>
<dbReference type="GO" id="GO:0005737">
    <property type="term" value="C:cytoplasm"/>
    <property type="evidence" value="ECO:0007669"/>
    <property type="project" value="UniProtKB-SubCell"/>
</dbReference>
<accession>A0A9D1DQK7</accession>
<name>A0A9D1DQK7_9FIRM</name>
<dbReference type="GO" id="GO:0006302">
    <property type="term" value="P:double-strand break repair"/>
    <property type="evidence" value="ECO:0007669"/>
    <property type="project" value="TreeGrafter"/>
</dbReference>
<proteinExistence type="inferred from homology"/>
<keyword evidence="9 12" id="KW-0238">DNA-binding</keyword>
<keyword evidence="5 12" id="KW-0235">DNA replication</keyword>
<evidence type="ECO:0000313" key="16">
    <source>
        <dbReference type="Proteomes" id="UP000886785"/>
    </source>
</evidence>
<dbReference type="GO" id="GO:0009432">
    <property type="term" value="P:SOS response"/>
    <property type="evidence" value="ECO:0007669"/>
    <property type="project" value="UniProtKB-UniRule"/>
</dbReference>
<dbReference type="AlphaFoldDB" id="A0A9D1DQK7"/>
<evidence type="ECO:0000256" key="1">
    <source>
        <dbReference type="ARBA" id="ARBA00004496"/>
    </source>
</evidence>
<dbReference type="PANTHER" id="PTHR32182">
    <property type="entry name" value="DNA REPLICATION AND REPAIR PROTEIN RECF"/>
    <property type="match status" value="1"/>
</dbReference>
<comment type="subcellular location">
    <subcellularLocation>
        <location evidence="1 12 13">Cytoplasm</location>
    </subcellularLocation>
</comment>
<evidence type="ECO:0000256" key="2">
    <source>
        <dbReference type="ARBA" id="ARBA00008016"/>
    </source>
</evidence>
<evidence type="ECO:0000256" key="13">
    <source>
        <dbReference type="RuleBase" id="RU000578"/>
    </source>
</evidence>
<dbReference type="GO" id="GO:0005524">
    <property type="term" value="F:ATP binding"/>
    <property type="evidence" value="ECO:0007669"/>
    <property type="project" value="UniProtKB-UniRule"/>
</dbReference>
<dbReference type="Pfam" id="PF02463">
    <property type="entry name" value="SMC_N"/>
    <property type="match status" value="1"/>
</dbReference>
<dbReference type="Gene3D" id="1.20.1050.90">
    <property type="entry name" value="RecF/RecN/SMC, N-terminal domain"/>
    <property type="match status" value="1"/>
</dbReference>
<dbReference type="GO" id="GO:0000731">
    <property type="term" value="P:DNA synthesis involved in DNA repair"/>
    <property type="evidence" value="ECO:0007669"/>
    <property type="project" value="TreeGrafter"/>
</dbReference>
<feature type="domain" description="RecF/RecN/SMC N-terminal" evidence="14">
    <location>
        <begin position="5"/>
        <end position="350"/>
    </location>
</feature>
<dbReference type="InterPro" id="IPR003395">
    <property type="entry name" value="RecF/RecN/SMC_N"/>
</dbReference>
<dbReference type="SUPFAM" id="SSF52540">
    <property type="entry name" value="P-loop containing nucleoside triphosphate hydrolases"/>
    <property type="match status" value="1"/>
</dbReference>
<dbReference type="GO" id="GO:0003697">
    <property type="term" value="F:single-stranded DNA binding"/>
    <property type="evidence" value="ECO:0007669"/>
    <property type="project" value="UniProtKB-UniRule"/>
</dbReference>
<dbReference type="EMBL" id="DVHF01000065">
    <property type="protein sequence ID" value="HIR57148.1"/>
    <property type="molecule type" value="Genomic_DNA"/>
</dbReference>
<evidence type="ECO:0000256" key="8">
    <source>
        <dbReference type="ARBA" id="ARBA00022840"/>
    </source>
</evidence>
<dbReference type="InterPro" id="IPR001238">
    <property type="entry name" value="DNA-binding_RecF"/>
</dbReference>
<evidence type="ECO:0000256" key="5">
    <source>
        <dbReference type="ARBA" id="ARBA00022705"/>
    </source>
</evidence>
<keyword evidence="7 12" id="KW-0227">DNA damage</keyword>
<evidence type="ECO:0000256" key="9">
    <source>
        <dbReference type="ARBA" id="ARBA00023125"/>
    </source>
</evidence>
<keyword evidence="6 12" id="KW-0547">Nucleotide-binding</keyword>
<dbReference type="Gene3D" id="3.40.50.300">
    <property type="entry name" value="P-loop containing nucleotide triphosphate hydrolases"/>
    <property type="match status" value="1"/>
</dbReference>
<comment type="similarity">
    <text evidence="2 12 13">Belongs to the RecF family.</text>
</comment>
<dbReference type="GO" id="GO:0006260">
    <property type="term" value="P:DNA replication"/>
    <property type="evidence" value="ECO:0007669"/>
    <property type="project" value="UniProtKB-UniRule"/>
</dbReference>
<dbReference type="PANTHER" id="PTHR32182:SF0">
    <property type="entry name" value="DNA REPLICATION AND REPAIR PROTEIN RECF"/>
    <property type="match status" value="1"/>
</dbReference>
<evidence type="ECO:0000256" key="4">
    <source>
        <dbReference type="ARBA" id="ARBA00022490"/>
    </source>
</evidence>
<evidence type="ECO:0000256" key="11">
    <source>
        <dbReference type="ARBA" id="ARBA00023236"/>
    </source>
</evidence>
<dbReference type="HAMAP" id="MF_00365">
    <property type="entry name" value="RecF"/>
    <property type="match status" value="1"/>
</dbReference>
<comment type="function">
    <text evidence="12 13">The RecF protein is involved in DNA metabolism; it is required for DNA replication and normal SOS inducibility. RecF binds preferentially to single-stranded, linear DNA. It also seems to bind ATP.</text>
</comment>
<keyword evidence="11 12" id="KW-0742">SOS response</keyword>
<evidence type="ECO:0000256" key="3">
    <source>
        <dbReference type="ARBA" id="ARBA00020170"/>
    </source>
</evidence>
<keyword evidence="10 12" id="KW-0234">DNA repair</keyword>
<evidence type="ECO:0000259" key="14">
    <source>
        <dbReference type="Pfam" id="PF02463"/>
    </source>
</evidence>
<protein>
    <recommendedName>
        <fullName evidence="3 12">DNA replication and repair protein RecF</fullName>
    </recommendedName>
</protein>
<dbReference type="InterPro" id="IPR027417">
    <property type="entry name" value="P-loop_NTPase"/>
</dbReference>
<dbReference type="Proteomes" id="UP000886785">
    <property type="component" value="Unassembled WGS sequence"/>
</dbReference>
<dbReference type="NCBIfam" id="TIGR00611">
    <property type="entry name" value="recf"/>
    <property type="match status" value="1"/>
</dbReference>
<evidence type="ECO:0000313" key="15">
    <source>
        <dbReference type="EMBL" id="HIR57148.1"/>
    </source>
</evidence>